<accession>A0ACC2FDC3</accession>
<organism evidence="1 2">
    <name type="scientific">Dallia pectoralis</name>
    <name type="common">Alaska blackfish</name>
    <dbReference type="NCBI Taxonomy" id="75939"/>
    <lineage>
        <taxon>Eukaryota</taxon>
        <taxon>Metazoa</taxon>
        <taxon>Chordata</taxon>
        <taxon>Craniata</taxon>
        <taxon>Vertebrata</taxon>
        <taxon>Euteleostomi</taxon>
        <taxon>Actinopterygii</taxon>
        <taxon>Neopterygii</taxon>
        <taxon>Teleostei</taxon>
        <taxon>Protacanthopterygii</taxon>
        <taxon>Esociformes</taxon>
        <taxon>Umbridae</taxon>
        <taxon>Dallia</taxon>
    </lineage>
</organism>
<dbReference type="EMBL" id="CM055756">
    <property type="protein sequence ID" value="KAJ7989353.1"/>
    <property type="molecule type" value="Genomic_DNA"/>
</dbReference>
<gene>
    <name evidence="1" type="ORF">DPEC_G00303650</name>
</gene>
<evidence type="ECO:0000313" key="1">
    <source>
        <dbReference type="EMBL" id="KAJ7989353.1"/>
    </source>
</evidence>
<proteinExistence type="predicted"/>
<evidence type="ECO:0000313" key="2">
    <source>
        <dbReference type="Proteomes" id="UP001157502"/>
    </source>
</evidence>
<protein>
    <submittedName>
        <fullName evidence="1">Uncharacterized protein</fullName>
    </submittedName>
</protein>
<reference evidence="1" key="1">
    <citation type="submission" date="2021-05" db="EMBL/GenBank/DDBJ databases">
        <authorList>
            <person name="Pan Q."/>
            <person name="Jouanno E."/>
            <person name="Zahm M."/>
            <person name="Klopp C."/>
            <person name="Cabau C."/>
            <person name="Louis A."/>
            <person name="Berthelot C."/>
            <person name="Parey E."/>
            <person name="Roest Crollius H."/>
            <person name="Montfort J."/>
            <person name="Robinson-Rechavi M."/>
            <person name="Bouchez O."/>
            <person name="Lampietro C."/>
            <person name="Lopez Roques C."/>
            <person name="Donnadieu C."/>
            <person name="Postlethwait J."/>
            <person name="Bobe J."/>
            <person name="Dillon D."/>
            <person name="Chandos A."/>
            <person name="von Hippel F."/>
            <person name="Guiguen Y."/>
        </authorList>
    </citation>
    <scope>NUCLEOTIDE SEQUENCE</scope>
    <source>
        <strain evidence="1">YG-Jan2019</strain>
    </source>
</reference>
<sequence>MEKGYDASPPYPGPPANYGGVNTGQIPEQGIYPPPPGYPGNPGPPQPGFQPGPYQAGPQPGLYPSPQQNIAAPVGPVQVVTQVIMAPALSDAAGSTMCPHCQQTVVTRTETNSGLLTWLICGGLFIIGCWPCCLIPFCVDSCKDVVHHCPTCNNVVYIYKRI</sequence>
<keyword evidence="2" id="KW-1185">Reference proteome</keyword>
<name>A0ACC2FDC3_DALPE</name>
<comment type="caution">
    <text evidence="1">The sequence shown here is derived from an EMBL/GenBank/DDBJ whole genome shotgun (WGS) entry which is preliminary data.</text>
</comment>
<dbReference type="Proteomes" id="UP001157502">
    <property type="component" value="Chromosome 29"/>
</dbReference>